<proteinExistence type="predicted"/>
<dbReference type="Proteomes" id="UP000823775">
    <property type="component" value="Unassembled WGS sequence"/>
</dbReference>
<dbReference type="EMBL" id="JACEIK010001456">
    <property type="protein sequence ID" value="MCD7469570.1"/>
    <property type="molecule type" value="Genomic_DNA"/>
</dbReference>
<comment type="caution">
    <text evidence="1">The sequence shown here is derived from an EMBL/GenBank/DDBJ whole genome shotgun (WGS) entry which is preliminary data.</text>
</comment>
<name>A0ABS8TF94_DATST</name>
<protein>
    <submittedName>
        <fullName evidence="1">Uncharacterized protein</fullName>
    </submittedName>
</protein>
<sequence>MKTKYGGKIKVDILDDIDRDVGDEARDIANYCGLIVRSTVSFLDGDWPAISAKHGQTMWLKVKGRIQTLVTQQQFEENENPMTGDEILASVLGEHMGYIYEKGYGKKPPRKNRFQQADVEASVSSAITNVRQQMQVEMDRKLHEE</sequence>
<gene>
    <name evidence="1" type="ORF">HAX54_008683</name>
</gene>
<keyword evidence="2" id="KW-1185">Reference proteome</keyword>
<accession>A0ABS8TF94</accession>
<evidence type="ECO:0000313" key="2">
    <source>
        <dbReference type="Proteomes" id="UP000823775"/>
    </source>
</evidence>
<reference evidence="1 2" key="1">
    <citation type="journal article" date="2021" name="BMC Genomics">
        <title>Datura genome reveals duplications of psychoactive alkaloid biosynthetic genes and high mutation rate following tissue culture.</title>
        <authorList>
            <person name="Rajewski A."/>
            <person name="Carter-House D."/>
            <person name="Stajich J."/>
            <person name="Litt A."/>
        </authorList>
    </citation>
    <scope>NUCLEOTIDE SEQUENCE [LARGE SCALE GENOMIC DNA]</scope>
    <source>
        <strain evidence="1">AR-01</strain>
    </source>
</reference>
<organism evidence="1 2">
    <name type="scientific">Datura stramonium</name>
    <name type="common">Jimsonweed</name>
    <name type="synonym">Common thornapple</name>
    <dbReference type="NCBI Taxonomy" id="4076"/>
    <lineage>
        <taxon>Eukaryota</taxon>
        <taxon>Viridiplantae</taxon>
        <taxon>Streptophyta</taxon>
        <taxon>Embryophyta</taxon>
        <taxon>Tracheophyta</taxon>
        <taxon>Spermatophyta</taxon>
        <taxon>Magnoliopsida</taxon>
        <taxon>eudicotyledons</taxon>
        <taxon>Gunneridae</taxon>
        <taxon>Pentapetalae</taxon>
        <taxon>asterids</taxon>
        <taxon>lamiids</taxon>
        <taxon>Solanales</taxon>
        <taxon>Solanaceae</taxon>
        <taxon>Solanoideae</taxon>
        <taxon>Datureae</taxon>
        <taxon>Datura</taxon>
    </lineage>
</organism>
<evidence type="ECO:0000313" key="1">
    <source>
        <dbReference type="EMBL" id="MCD7469570.1"/>
    </source>
</evidence>